<dbReference type="Proteomes" id="UP000828390">
    <property type="component" value="Unassembled WGS sequence"/>
</dbReference>
<reference evidence="1" key="2">
    <citation type="submission" date="2020-11" db="EMBL/GenBank/DDBJ databases">
        <authorList>
            <person name="McCartney M.A."/>
            <person name="Auch B."/>
            <person name="Kono T."/>
            <person name="Mallez S."/>
            <person name="Becker A."/>
            <person name="Gohl D.M."/>
            <person name="Silverstein K.A.T."/>
            <person name="Koren S."/>
            <person name="Bechman K.B."/>
            <person name="Herman A."/>
            <person name="Abrahante J.E."/>
            <person name="Garbe J."/>
        </authorList>
    </citation>
    <scope>NUCLEOTIDE SEQUENCE</scope>
    <source>
        <strain evidence="1">Duluth1</strain>
        <tissue evidence="1">Whole animal</tissue>
    </source>
</reference>
<protein>
    <submittedName>
        <fullName evidence="1">Uncharacterized protein</fullName>
    </submittedName>
</protein>
<keyword evidence="2" id="KW-1185">Reference proteome</keyword>
<sequence length="102" mass="11006">MVLQGDNKVHMPDHAGYDPCGSGIYMGLGLITDWKDDSTTGPDLQILVGTEAGVSKYRVGGFKSARLFILAASLNNRQAPWFPAVISSSVSPTVIRRQNVEI</sequence>
<gene>
    <name evidence="1" type="ORF">DPMN_000326</name>
</gene>
<accession>A0A9D4RRZ2</accession>
<dbReference type="AlphaFoldDB" id="A0A9D4RRZ2"/>
<comment type="caution">
    <text evidence="1">The sequence shown here is derived from an EMBL/GenBank/DDBJ whole genome shotgun (WGS) entry which is preliminary data.</text>
</comment>
<dbReference type="EMBL" id="JAIWYP010000001">
    <property type="protein sequence ID" value="KAH3876482.1"/>
    <property type="molecule type" value="Genomic_DNA"/>
</dbReference>
<evidence type="ECO:0000313" key="2">
    <source>
        <dbReference type="Proteomes" id="UP000828390"/>
    </source>
</evidence>
<organism evidence="1 2">
    <name type="scientific">Dreissena polymorpha</name>
    <name type="common">Zebra mussel</name>
    <name type="synonym">Mytilus polymorpha</name>
    <dbReference type="NCBI Taxonomy" id="45954"/>
    <lineage>
        <taxon>Eukaryota</taxon>
        <taxon>Metazoa</taxon>
        <taxon>Spiralia</taxon>
        <taxon>Lophotrochozoa</taxon>
        <taxon>Mollusca</taxon>
        <taxon>Bivalvia</taxon>
        <taxon>Autobranchia</taxon>
        <taxon>Heteroconchia</taxon>
        <taxon>Euheterodonta</taxon>
        <taxon>Imparidentia</taxon>
        <taxon>Neoheterodontei</taxon>
        <taxon>Myida</taxon>
        <taxon>Dreissenoidea</taxon>
        <taxon>Dreissenidae</taxon>
        <taxon>Dreissena</taxon>
    </lineage>
</organism>
<name>A0A9D4RRZ2_DREPO</name>
<evidence type="ECO:0000313" key="1">
    <source>
        <dbReference type="EMBL" id="KAH3876482.1"/>
    </source>
</evidence>
<reference evidence="1" key="1">
    <citation type="journal article" date="2019" name="bioRxiv">
        <title>The Genome of the Zebra Mussel, Dreissena polymorpha: A Resource for Invasive Species Research.</title>
        <authorList>
            <person name="McCartney M.A."/>
            <person name="Auch B."/>
            <person name="Kono T."/>
            <person name="Mallez S."/>
            <person name="Zhang Y."/>
            <person name="Obille A."/>
            <person name="Becker A."/>
            <person name="Abrahante J.E."/>
            <person name="Garbe J."/>
            <person name="Badalamenti J.P."/>
            <person name="Herman A."/>
            <person name="Mangelson H."/>
            <person name="Liachko I."/>
            <person name="Sullivan S."/>
            <person name="Sone E.D."/>
            <person name="Koren S."/>
            <person name="Silverstein K.A.T."/>
            <person name="Beckman K.B."/>
            <person name="Gohl D.M."/>
        </authorList>
    </citation>
    <scope>NUCLEOTIDE SEQUENCE</scope>
    <source>
        <strain evidence="1">Duluth1</strain>
        <tissue evidence="1">Whole animal</tissue>
    </source>
</reference>
<proteinExistence type="predicted"/>